<dbReference type="HOGENOM" id="CLU_014875_0_0_0"/>
<feature type="domain" description="Right handed beta helix" evidence="4">
    <location>
        <begin position="309"/>
        <end position="435"/>
    </location>
</feature>
<evidence type="ECO:0000256" key="1">
    <source>
        <dbReference type="ARBA" id="ARBA00004613"/>
    </source>
</evidence>
<dbReference type="Pfam" id="PF13229">
    <property type="entry name" value="Beta_helix"/>
    <property type="match status" value="1"/>
</dbReference>
<dbReference type="KEGG" id="dtn:DTL3_1336"/>
<dbReference type="Gene3D" id="2.160.20.10">
    <property type="entry name" value="Single-stranded right-handed beta-helix, Pectin lyase-like"/>
    <property type="match status" value="1"/>
</dbReference>
<dbReference type="PATRIC" id="fig|1006576.9.peg.1333"/>
<dbReference type="PANTHER" id="PTHR40088:SF2">
    <property type="entry name" value="SECRETED SUGAR HYDROLASE"/>
    <property type="match status" value="1"/>
</dbReference>
<keyword evidence="3" id="KW-0732">Signal</keyword>
<dbReference type="Pfam" id="PF21258">
    <property type="entry name" value="Glyco_hydro_120_ins"/>
    <property type="match status" value="1"/>
</dbReference>
<dbReference type="Proteomes" id="UP000032809">
    <property type="component" value="Chromosome I"/>
</dbReference>
<dbReference type="STRING" id="1006576.DTL3_1336"/>
<dbReference type="RefSeq" id="WP_045088037.1">
    <property type="nucleotide sequence ID" value="NZ_LN824141.1"/>
</dbReference>
<dbReference type="GO" id="GO:0005576">
    <property type="term" value="C:extracellular region"/>
    <property type="evidence" value="ECO:0007669"/>
    <property type="project" value="UniProtKB-SubCell"/>
</dbReference>
<feature type="domain" description="Glycoside hydrolase 120 insertion" evidence="5">
    <location>
        <begin position="79"/>
        <end position="199"/>
    </location>
</feature>
<evidence type="ECO:0000259" key="5">
    <source>
        <dbReference type="Pfam" id="PF21258"/>
    </source>
</evidence>
<reference evidence="7" key="1">
    <citation type="submission" date="2014-11" db="EMBL/GenBank/DDBJ databases">
        <authorList>
            <person name="Wibberg D."/>
        </authorList>
    </citation>
    <scope>NUCLEOTIDE SEQUENCE [LARGE SCALE GENOMIC DNA]</scope>
    <source>
        <strain evidence="7">L3</strain>
    </source>
</reference>
<organism evidence="6 7">
    <name type="scientific">Defluviitoga tunisiensis</name>
    <dbReference type="NCBI Taxonomy" id="1006576"/>
    <lineage>
        <taxon>Bacteria</taxon>
        <taxon>Thermotogati</taxon>
        <taxon>Thermotogota</taxon>
        <taxon>Thermotogae</taxon>
        <taxon>Petrotogales</taxon>
        <taxon>Petrotogaceae</taxon>
        <taxon>Defluviitoga</taxon>
    </lineage>
</organism>
<proteinExistence type="predicted"/>
<name>A0A0C7P2S0_DEFTU</name>
<comment type="subcellular location">
    <subcellularLocation>
        <location evidence="1">Secreted</location>
    </subcellularLocation>
</comment>
<dbReference type="PANTHER" id="PTHR40088">
    <property type="entry name" value="PECTATE LYASE (EUROFUNG)"/>
    <property type="match status" value="1"/>
</dbReference>
<gene>
    <name evidence="6" type="ORF">DTL3_1336</name>
</gene>
<dbReference type="EMBL" id="LN824141">
    <property type="protein sequence ID" value="CEP78630.1"/>
    <property type="molecule type" value="Genomic_DNA"/>
</dbReference>
<dbReference type="SMART" id="SM00710">
    <property type="entry name" value="PbH1"/>
    <property type="match status" value="4"/>
</dbReference>
<dbReference type="SUPFAM" id="SSF51126">
    <property type="entry name" value="Pectin lyase-like"/>
    <property type="match status" value="1"/>
</dbReference>
<dbReference type="Gene3D" id="2.60.40.1180">
    <property type="entry name" value="Golgi alpha-mannosidase II"/>
    <property type="match status" value="1"/>
</dbReference>
<dbReference type="InterPro" id="IPR013780">
    <property type="entry name" value="Glyco_hydro_b"/>
</dbReference>
<dbReference type="InterPro" id="IPR006626">
    <property type="entry name" value="PbH1"/>
</dbReference>
<dbReference type="InterPro" id="IPR039448">
    <property type="entry name" value="Beta_helix"/>
</dbReference>
<evidence type="ECO:0000313" key="6">
    <source>
        <dbReference type="EMBL" id="CEP78630.1"/>
    </source>
</evidence>
<evidence type="ECO:0000313" key="7">
    <source>
        <dbReference type="Proteomes" id="UP000032809"/>
    </source>
</evidence>
<dbReference type="OrthoDB" id="9765222at2"/>
<accession>A0A0C7P2S0</accession>
<dbReference type="InterPro" id="IPR012334">
    <property type="entry name" value="Pectin_lyas_fold"/>
</dbReference>
<dbReference type="InterPro" id="IPR011050">
    <property type="entry name" value="Pectin_lyase_fold/virulence"/>
</dbReference>
<evidence type="ECO:0000259" key="4">
    <source>
        <dbReference type="Pfam" id="PF13229"/>
    </source>
</evidence>
<dbReference type="AlphaFoldDB" id="A0A0C7P2S0"/>
<dbReference type="InterPro" id="IPR049169">
    <property type="entry name" value="Glyco_hydro_120_ins"/>
</dbReference>
<keyword evidence="7" id="KW-1185">Reference proteome</keyword>
<protein>
    <submittedName>
        <fullName evidence="6">Putative membrain protein</fullName>
    </submittedName>
</protein>
<evidence type="ECO:0000256" key="2">
    <source>
        <dbReference type="ARBA" id="ARBA00022525"/>
    </source>
</evidence>
<dbReference type="InterPro" id="IPR052052">
    <property type="entry name" value="Polysaccharide_Lyase_9"/>
</dbReference>
<evidence type="ECO:0000256" key="3">
    <source>
        <dbReference type="ARBA" id="ARBA00022729"/>
    </source>
</evidence>
<dbReference type="GO" id="GO:0016837">
    <property type="term" value="F:carbon-oxygen lyase activity, acting on polysaccharides"/>
    <property type="evidence" value="ECO:0007669"/>
    <property type="project" value="TreeGrafter"/>
</dbReference>
<sequence>MEYHVAKTGSDQNIGTLQSPFLTINKAASIAMPGDIVIVHEGIYREWVKPKNKGLSNKRRIIYQAADGEKVVIKGSEHIQSWQHVEGNIWKCKLPNSFFGDFNPYNEEIFGDWLVTVEETKHLGDVYLNGMSFYEVGSYEELINPTVKTEVIDHWTQKKVPVLNPEQTKYVWFAEVDNENTLIYANFHGANPNEELVEINVRRSCFYPTDTGIDYITVKGFEMAHAATPWAPPTADQPGLIGANWSKGWIIEYNIIHDAKCSAISIGKEASTGHLYRSIRKDKPGYQYQLESVFSAEHKGWSKESIGSHVIRNNTIYDCGQNAIVGHLGCVFSQIYNNHIYNVGIKREFYGHEIAGIKLHAAIDVQIYHNRIHNCSLGLWLDWQAQGTRVSKNLFYQNNRDLFVEVSHGPYVIDHNILASEYSIDNMAQGGAYINNLIGGKMQHRKVLNRFTPYHLPHSTKVAGYACVYGGDDRFYNNIFAGRKGLEDTGTSHYNNYTSSLEEYIEKVNEKNGDLEIFASVEQPVYIDNNAYFNGALPFEREKCNLVEKDFDPKLSIIDKGEEVYLSCKLPDIFENLFGRIHSTSTLERVRIVDAEFDSPDGKNLILDTDFFDKQKNEKNPIGPIMSLRKGENYIKVWGKM</sequence>
<keyword evidence="2" id="KW-0964">Secreted</keyword>